<dbReference type="AlphaFoldDB" id="A0A1X2HRV3"/>
<dbReference type="OMA" id="NAEPWQH"/>
<protein>
    <recommendedName>
        <fullName evidence="4">NADH-ubiquinone reductase complex 1 MLRQ subunit-domain-containing protein</fullName>
    </recommendedName>
</protein>
<proteinExistence type="predicted"/>
<dbReference type="Pfam" id="PF06522">
    <property type="entry name" value="B12D"/>
    <property type="match status" value="1"/>
</dbReference>
<reference evidence="2 3" key="1">
    <citation type="submission" date="2016-07" db="EMBL/GenBank/DDBJ databases">
        <title>Pervasive Adenine N6-methylation of Active Genes in Fungi.</title>
        <authorList>
            <consortium name="DOE Joint Genome Institute"/>
            <person name="Mondo S.J."/>
            <person name="Dannebaum R.O."/>
            <person name="Kuo R.C."/>
            <person name="Labutti K."/>
            <person name="Haridas S."/>
            <person name="Kuo A."/>
            <person name="Salamov A."/>
            <person name="Ahrendt S.R."/>
            <person name="Lipzen A."/>
            <person name="Sullivan W."/>
            <person name="Andreopoulos W.B."/>
            <person name="Clum A."/>
            <person name="Lindquist E."/>
            <person name="Daum C."/>
            <person name="Ramamoorthy G.K."/>
            <person name="Gryganskyi A."/>
            <person name="Culley D."/>
            <person name="Magnuson J.K."/>
            <person name="James T.Y."/>
            <person name="O'Malley M.A."/>
            <person name="Stajich J.E."/>
            <person name="Spatafora J.W."/>
            <person name="Visel A."/>
            <person name="Grigoriev I.V."/>
        </authorList>
    </citation>
    <scope>NUCLEOTIDE SEQUENCE [LARGE SCALE GENOMIC DNA]</scope>
    <source>
        <strain evidence="2 3">NRRL 2496</strain>
    </source>
</reference>
<dbReference type="STRING" id="13706.A0A1X2HRV3"/>
<keyword evidence="1" id="KW-1133">Transmembrane helix</keyword>
<keyword evidence="1" id="KW-0472">Membrane</keyword>
<dbReference type="Proteomes" id="UP000242180">
    <property type="component" value="Unassembled WGS sequence"/>
</dbReference>
<dbReference type="PANTHER" id="PTHR14256:SF1">
    <property type="entry name" value="GEO09626P1"/>
    <property type="match status" value="1"/>
</dbReference>
<dbReference type="OrthoDB" id="5511684at2759"/>
<gene>
    <name evidence="2" type="ORF">BCR43DRAFT_5345</name>
</gene>
<dbReference type="PANTHER" id="PTHR14256">
    <property type="entry name" value="NADH-UBIQUINONE OXIDOREDUCTASE MLRQ SUBUNIT"/>
    <property type="match status" value="1"/>
</dbReference>
<evidence type="ECO:0000256" key="1">
    <source>
        <dbReference type="SAM" id="Phobius"/>
    </source>
</evidence>
<sequence length="83" mass="9297">MCSSMLAQFLKQSAKPEIVPLIVIVGGALGGAGYIGLKQAKAPDVAWNHKSNPYPWQDIKEGEQVKLLALNQKYTNRWERSKW</sequence>
<dbReference type="InterPro" id="IPR010530">
    <property type="entry name" value="B12D"/>
</dbReference>
<dbReference type="EMBL" id="MCGN01000001">
    <property type="protein sequence ID" value="ORZ02325.1"/>
    <property type="molecule type" value="Genomic_DNA"/>
</dbReference>
<evidence type="ECO:0008006" key="4">
    <source>
        <dbReference type="Google" id="ProtNLM"/>
    </source>
</evidence>
<keyword evidence="3" id="KW-1185">Reference proteome</keyword>
<comment type="caution">
    <text evidence="2">The sequence shown here is derived from an EMBL/GenBank/DDBJ whole genome shotgun (WGS) entry which is preliminary data.</text>
</comment>
<keyword evidence="1" id="KW-0812">Transmembrane</keyword>
<name>A0A1X2HRV3_SYNRA</name>
<organism evidence="2 3">
    <name type="scientific">Syncephalastrum racemosum</name>
    <name type="common">Filamentous fungus</name>
    <dbReference type="NCBI Taxonomy" id="13706"/>
    <lineage>
        <taxon>Eukaryota</taxon>
        <taxon>Fungi</taxon>
        <taxon>Fungi incertae sedis</taxon>
        <taxon>Mucoromycota</taxon>
        <taxon>Mucoromycotina</taxon>
        <taxon>Mucoromycetes</taxon>
        <taxon>Mucorales</taxon>
        <taxon>Syncephalastraceae</taxon>
        <taxon>Syncephalastrum</taxon>
    </lineage>
</organism>
<accession>A0A1X2HRV3</accession>
<dbReference type="InParanoid" id="A0A1X2HRV3"/>
<evidence type="ECO:0000313" key="3">
    <source>
        <dbReference type="Proteomes" id="UP000242180"/>
    </source>
</evidence>
<evidence type="ECO:0000313" key="2">
    <source>
        <dbReference type="EMBL" id="ORZ02325.1"/>
    </source>
</evidence>
<feature type="transmembrane region" description="Helical" evidence="1">
    <location>
        <begin position="18"/>
        <end position="37"/>
    </location>
</feature>